<keyword evidence="2" id="KW-1185">Reference proteome</keyword>
<gene>
    <name evidence="1" type="ORF">FZO89_13870</name>
</gene>
<proteinExistence type="predicted"/>
<accession>A0A5D4XXJ0</accession>
<dbReference type="AlphaFoldDB" id="A0A5D4XXJ0"/>
<dbReference type="Proteomes" id="UP000324973">
    <property type="component" value="Unassembled WGS sequence"/>
</dbReference>
<dbReference type="EMBL" id="VTFT01000001">
    <property type="protein sequence ID" value="TYT27640.1"/>
    <property type="molecule type" value="Genomic_DNA"/>
</dbReference>
<evidence type="ECO:0000313" key="2">
    <source>
        <dbReference type="Proteomes" id="UP000324973"/>
    </source>
</evidence>
<name>A0A5D4XXJ0_9GAMM</name>
<evidence type="ECO:0008006" key="3">
    <source>
        <dbReference type="Google" id="ProtNLM"/>
    </source>
</evidence>
<dbReference type="Gene3D" id="3.30.420.240">
    <property type="match status" value="1"/>
</dbReference>
<protein>
    <recommendedName>
        <fullName evidence="3">Terminase-like family protein</fullName>
    </recommendedName>
</protein>
<reference evidence="1 2" key="1">
    <citation type="submission" date="2019-08" db="EMBL/GenBank/DDBJ databases">
        <title>Luteimonas viscosus sp. nov., isolated from soil of a sunflower field.</title>
        <authorList>
            <person name="Jianli Z."/>
            <person name="Ying Z."/>
        </authorList>
    </citation>
    <scope>NUCLEOTIDE SEQUENCE [LARGE SCALE GENOMIC DNA]</scope>
    <source>
        <strain evidence="1 2">XBU10</strain>
    </source>
</reference>
<evidence type="ECO:0000313" key="1">
    <source>
        <dbReference type="EMBL" id="TYT27640.1"/>
    </source>
</evidence>
<dbReference type="OrthoDB" id="8264967at2"/>
<sequence length="179" mass="19941">MRHANPEPHPRYEVPHLERLRLGMPYPAQVDAIEAMLSRPPLRRLSPRVLVDYTGVGRPVFDMFAGRHALRRAQGVVITGGREATRHGPGWSVPKGDLVSKLQALLHAGELRIAASLPDAAVLMRELQDFRVRYSDAGNATFSAREGAHDDLVLALALAVFGLSRPEPATDVPWYWERR</sequence>
<organism evidence="1 2">
    <name type="scientific">Luteimonas viscosa</name>
    <dbReference type="NCBI Taxonomy" id="1132694"/>
    <lineage>
        <taxon>Bacteria</taxon>
        <taxon>Pseudomonadati</taxon>
        <taxon>Pseudomonadota</taxon>
        <taxon>Gammaproteobacteria</taxon>
        <taxon>Lysobacterales</taxon>
        <taxon>Lysobacteraceae</taxon>
        <taxon>Luteimonas</taxon>
    </lineage>
</organism>
<comment type="caution">
    <text evidence="1">The sequence shown here is derived from an EMBL/GenBank/DDBJ whole genome shotgun (WGS) entry which is preliminary data.</text>
</comment>